<protein>
    <submittedName>
        <fullName evidence="1">Uncharacterized protein</fullName>
    </submittedName>
</protein>
<proteinExistence type="predicted"/>
<name>A0A2P2QQ78_RHIMU</name>
<evidence type="ECO:0000313" key="1">
    <source>
        <dbReference type="EMBL" id="MBX69206.1"/>
    </source>
</evidence>
<accession>A0A2P2QQ78</accession>
<sequence length="27" mass="2964">MAAECSWQPRCFGVVLQGSRVLVLVVD</sequence>
<organism evidence="1">
    <name type="scientific">Rhizophora mucronata</name>
    <name type="common">Asiatic mangrove</name>
    <dbReference type="NCBI Taxonomy" id="61149"/>
    <lineage>
        <taxon>Eukaryota</taxon>
        <taxon>Viridiplantae</taxon>
        <taxon>Streptophyta</taxon>
        <taxon>Embryophyta</taxon>
        <taxon>Tracheophyta</taxon>
        <taxon>Spermatophyta</taxon>
        <taxon>Magnoliopsida</taxon>
        <taxon>eudicotyledons</taxon>
        <taxon>Gunneridae</taxon>
        <taxon>Pentapetalae</taxon>
        <taxon>rosids</taxon>
        <taxon>fabids</taxon>
        <taxon>Malpighiales</taxon>
        <taxon>Rhizophoraceae</taxon>
        <taxon>Rhizophora</taxon>
    </lineage>
</organism>
<dbReference type="EMBL" id="GGEC01088722">
    <property type="protein sequence ID" value="MBX69206.1"/>
    <property type="molecule type" value="Transcribed_RNA"/>
</dbReference>
<reference evidence="1" key="1">
    <citation type="submission" date="2018-02" db="EMBL/GenBank/DDBJ databases">
        <title>Rhizophora mucronata_Transcriptome.</title>
        <authorList>
            <person name="Meera S.P."/>
            <person name="Sreeshan A."/>
            <person name="Augustine A."/>
        </authorList>
    </citation>
    <scope>NUCLEOTIDE SEQUENCE</scope>
    <source>
        <tissue evidence="1">Leaf</tissue>
    </source>
</reference>
<dbReference type="AlphaFoldDB" id="A0A2P2QQ78"/>